<gene>
    <name evidence="10" type="ORF">G3580_03625</name>
</gene>
<dbReference type="PANTHER" id="PTHR43531">
    <property type="entry name" value="PROTEIN ICFG"/>
    <property type="match status" value="1"/>
</dbReference>
<keyword evidence="7" id="KW-0472">Membrane</keyword>
<dbReference type="CDD" id="cd11386">
    <property type="entry name" value="MCP_signal"/>
    <property type="match status" value="1"/>
</dbReference>
<dbReference type="GO" id="GO:0004888">
    <property type="term" value="F:transmembrane signaling receptor activity"/>
    <property type="evidence" value="ECO:0007669"/>
    <property type="project" value="InterPro"/>
</dbReference>
<feature type="compositionally biased region" description="Basic and acidic residues" evidence="6">
    <location>
        <begin position="504"/>
        <end position="515"/>
    </location>
</feature>
<dbReference type="GO" id="GO:0007165">
    <property type="term" value="P:signal transduction"/>
    <property type="evidence" value="ECO:0007669"/>
    <property type="project" value="UniProtKB-KW"/>
</dbReference>
<evidence type="ECO:0000259" key="8">
    <source>
        <dbReference type="PROSITE" id="PS50111"/>
    </source>
</evidence>
<keyword evidence="7" id="KW-1133">Transmembrane helix</keyword>
<dbReference type="PROSITE" id="PS50885">
    <property type="entry name" value="HAMP"/>
    <property type="match status" value="1"/>
</dbReference>
<keyword evidence="5" id="KW-0175">Coiled coil</keyword>
<dbReference type="InterPro" id="IPR003660">
    <property type="entry name" value="HAMP_dom"/>
</dbReference>
<organism evidence="10 11">
    <name type="scientific">Nitrogeniibacter mangrovi</name>
    <dbReference type="NCBI Taxonomy" id="2016596"/>
    <lineage>
        <taxon>Bacteria</taxon>
        <taxon>Pseudomonadati</taxon>
        <taxon>Pseudomonadota</taxon>
        <taxon>Betaproteobacteria</taxon>
        <taxon>Rhodocyclales</taxon>
        <taxon>Zoogloeaceae</taxon>
        <taxon>Nitrogeniibacter</taxon>
    </lineage>
</organism>
<evidence type="ECO:0000313" key="10">
    <source>
        <dbReference type="EMBL" id="QID19706.1"/>
    </source>
</evidence>
<evidence type="ECO:0000259" key="9">
    <source>
        <dbReference type="PROSITE" id="PS50885"/>
    </source>
</evidence>
<evidence type="ECO:0000256" key="1">
    <source>
        <dbReference type="ARBA" id="ARBA00004370"/>
    </source>
</evidence>
<dbReference type="PANTHER" id="PTHR43531:SF11">
    <property type="entry name" value="METHYL-ACCEPTING CHEMOTAXIS PROTEIN 3"/>
    <property type="match status" value="1"/>
</dbReference>
<evidence type="ECO:0000256" key="5">
    <source>
        <dbReference type="SAM" id="Coils"/>
    </source>
</evidence>
<dbReference type="Pfam" id="PF12729">
    <property type="entry name" value="4HB_MCP_1"/>
    <property type="match status" value="1"/>
</dbReference>
<dbReference type="GO" id="GO:0006935">
    <property type="term" value="P:chemotaxis"/>
    <property type="evidence" value="ECO:0007669"/>
    <property type="project" value="UniProtKB-KW"/>
</dbReference>
<dbReference type="GO" id="GO:0005886">
    <property type="term" value="C:plasma membrane"/>
    <property type="evidence" value="ECO:0007669"/>
    <property type="project" value="TreeGrafter"/>
</dbReference>
<sequence length="552" mass="58927">MSMAVKTKIIILTLILSIVAVVVGVSGIRGAGVINDKADDLYKHELLGLSYVKEANVNLINQSRALRNFMLAQTDPEIDPSPYLDALKQFRAATRENMDKARDLFSSEEGKAKWRELDGLYQGYMDLQDKQIAMAKQEAASGLQTQKRESVKFAMVTARAQGEKIDDLLSELSHIKEGNAADAARLTTRIYEDTRLQIIIATGVGALLGFAFGLFVMHSVRRTLLYVANAVQRVSEGDLTVEVNQQARGEEGVMLDSVRRMIDKLSGIVGEVHSATDNLNAAAQQVSSTSQSLSQASSEQAASVEESSASIEQMSASINQSTENATVTDNIANSAAQEATDGGRAVKETLEAMKDIADRIGIIDDIAYQTNLLALNAAIEAARAGEHGKGFAVVAAEVRKLAERSQVAAQEISERAGTSLKVAERAGQVLDEIVPSIRKTSDLVQEIAAATKEQAGGIGQINAAMTQLNQATQENASASEELAATAEEMSSQAMQLKDTMGFFKTDESGTGDKRASRPAPSAARRPAAPAGGFAAAPRLAMATPDGADFERF</sequence>
<feature type="domain" description="HAMP" evidence="9">
    <location>
        <begin position="218"/>
        <end position="270"/>
    </location>
</feature>
<feature type="region of interest" description="Disordered" evidence="6">
    <location>
        <begin position="290"/>
        <end position="314"/>
    </location>
</feature>
<accession>A0A6C1B7G0</accession>
<feature type="coiled-coil region" evidence="5">
    <location>
        <begin position="461"/>
        <end position="499"/>
    </location>
</feature>
<dbReference type="Pfam" id="PF00015">
    <property type="entry name" value="MCPsignal"/>
    <property type="match status" value="1"/>
</dbReference>
<feature type="compositionally biased region" description="Low complexity" evidence="6">
    <location>
        <begin position="517"/>
        <end position="542"/>
    </location>
</feature>
<evidence type="ECO:0000256" key="4">
    <source>
        <dbReference type="PROSITE-ProRule" id="PRU00284"/>
    </source>
</evidence>
<dbReference type="FunFam" id="1.10.287.950:FF:000001">
    <property type="entry name" value="Methyl-accepting chemotaxis sensory transducer"/>
    <property type="match status" value="1"/>
</dbReference>
<dbReference type="CDD" id="cd06225">
    <property type="entry name" value="HAMP"/>
    <property type="match status" value="1"/>
</dbReference>
<dbReference type="InterPro" id="IPR004090">
    <property type="entry name" value="Chemotax_Me-accpt_rcpt"/>
</dbReference>
<name>A0A6C1B7G0_9RHOO</name>
<keyword evidence="4" id="KW-0807">Transducer</keyword>
<feature type="region of interest" description="Disordered" evidence="6">
    <location>
        <begin position="503"/>
        <end position="552"/>
    </location>
</feature>
<dbReference type="PRINTS" id="PR00260">
    <property type="entry name" value="CHEMTRNSDUCR"/>
</dbReference>
<feature type="compositionally biased region" description="Low complexity" evidence="6">
    <location>
        <begin position="290"/>
        <end position="313"/>
    </location>
</feature>
<evidence type="ECO:0000256" key="3">
    <source>
        <dbReference type="ARBA" id="ARBA00029447"/>
    </source>
</evidence>
<feature type="transmembrane region" description="Helical" evidence="7">
    <location>
        <begin position="196"/>
        <end position="216"/>
    </location>
</feature>
<dbReference type="EMBL" id="CP048836">
    <property type="protein sequence ID" value="QID19706.1"/>
    <property type="molecule type" value="Genomic_DNA"/>
</dbReference>
<dbReference type="AlphaFoldDB" id="A0A6C1B7G0"/>
<dbReference type="Gene3D" id="1.10.287.950">
    <property type="entry name" value="Methyl-accepting chemotaxis protein"/>
    <property type="match status" value="1"/>
</dbReference>
<proteinExistence type="inferred from homology"/>
<evidence type="ECO:0000313" key="11">
    <source>
        <dbReference type="Proteomes" id="UP000501991"/>
    </source>
</evidence>
<feature type="domain" description="Methyl-accepting transducer" evidence="8">
    <location>
        <begin position="275"/>
        <end position="490"/>
    </location>
</feature>
<keyword evidence="2" id="KW-0145">Chemotaxis</keyword>
<dbReference type="Proteomes" id="UP000501991">
    <property type="component" value="Chromosome"/>
</dbReference>
<dbReference type="InterPro" id="IPR024478">
    <property type="entry name" value="HlyB_4HB_MCP"/>
</dbReference>
<comment type="subcellular location">
    <subcellularLocation>
        <location evidence="1">Membrane</location>
    </subcellularLocation>
</comment>
<evidence type="ECO:0000256" key="6">
    <source>
        <dbReference type="SAM" id="MobiDB-lite"/>
    </source>
</evidence>
<comment type="similarity">
    <text evidence="3">Belongs to the methyl-accepting chemotaxis (MCP) protein family.</text>
</comment>
<evidence type="ECO:0000256" key="2">
    <source>
        <dbReference type="ARBA" id="ARBA00022500"/>
    </source>
</evidence>
<dbReference type="SMART" id="SM00283">
    <property type="entry name" value="MA"/>
    <property type="match status" value="1"/>
</dbReference>
<protein>
    <submittedName>
        <fullName evidence="10">Methyl-accepting chemotaxis protein</fullName>
    </submittedName>
</protein>
<keyword evidence="7" id="KW-0812">Transmembrane</keyword>
<keyword evidence="11" id="KW-1185">Reference proteome</keyword>
<reference evidence="10 11" key="1">
    <citation type="submission" date="2020-02" db="EMBL/GenBank/DDBJ databases">
        <title>Nitrogenibacter mangrovi gen. nov., sp. nov. isolated from mangrove sediment, a denitrifying betaproteobacterium.</title>
        <authorList>
            <person name="Liao H."/>
            <person name="Tian Y."/>
        </authorList>
    </citation>
    <scope>NUCLEOTIDE SEQUENCE [LARGE SCALE GENOMIC DNA]</scope>
    <source>
        <strain evidence="10 11">M9-3-2</strain>
    </source>
</reference>
<dbReference type="SUPFAM" id="SSF58104">
    <property type="entry name" value="Methyl-accepting chemotaxis protein (MCP) signaling domain"/>
    <property type="match status" value="1"/>
</dbReference>
<dbReference type="InterPro" id="IPR051310">
    <property type="entry name" value="MCP_chemotaxis"/>
</dbReference>
<dbReference type="KEGG" id="azq:G3580_03625"/>
<evidence type="ECO:0000256" key="7">
    <source>
        <dbReference type="SAM" id="Phobius"/>
    </source>
</evidence>
<dbReference type="InterPro" id="IPR004089">
    <property type="entry name" value="MCPsignal_dom"/>
</dbReference>
<dbReference type="SMART" id="SM00304">
    <property type="entry name" value="HAMP"/>
    <property type="match status" value="1"/>
</dbReference>
<dbReference type="PROSITE" id="PS50111">
    <property type="entry name" value="CHEMOTAXIS_TRANSDUC_2"/>
    <property type="match status" value="1"/>
</dbReference>